<evidence type="ECO:0000256" key="9">
    <source>
        <dbReference type="ARBA" id="ARBA00023180"/>
    </source>
</evidence>
<evidence type="ECO:0000256" key="11">
    <source>
        <dbReference type="SAM" id="SignalP"/>
    </source>
</evidence>
<evidence type="ECO:0000256" key="8">
    <source>
        <dbReference type="ARBA" id="ARBA00023136"/>
    </source>
</evidence>
<organism evidence="13">
    <name type="scientific">Corethrella appendiculata</name>
    <dbReference type="NCBI Taxonomy" id="1370023"/>
    <lineage>
        <taxon>Eukaryota</taxon>
        <taxon>Metazoa</taxon>
        <taxon>Ecdysozoa</taxon>
        <taxon>Arthropoda</taxon>
        <taxon>Hexapoda</taxon>
        <taxon>Insecta</taxon>
        <taxon>Pterygota</taxon>
        <taxon>Neoptera</taxon>
        <taxon>Endopterygota</taxon>
        <taxon>Diptera</taxon>
        <taxon>Nematocera</taxon>
        <taxon>Culicoidea</taxon>
        <taxon>Chaoboridae</taxon>
        <taxon>Corethrella</taxon>
    </lineage>
</organism>
<name>U5EXI1_9DIPT</name>
<dbReference type="PANTHER" id="PTHR21092:SF0">
    <property type="entry name" value="NICASTRIN"/>
    <property type="match status" value="1"/>
</dbReference>
<evidence type="ECO:0000313" key="13">
    <source>
        <dbReference type="EMBL" id="JAB58929.1"/>
    </source>
</evidence>
<reference evidence="13" key="1">
    <citation type="journal article" date="2014" name="Insect Biochem. Mol. Biol.">
        <title>An insight into the sialome of the frog biting fly, Corethrella appendiculata.</title>
        <authorList>
            <person name="Ribeiro J.M.C."/>
            <person name="Chagas A.C."/>
            <person name="Pham V.M."/>
            <person name="Lounibos L.P."/>
            <person name="Calvo E."/>
        </authorList>
    </citation>
    <scope>NUCLEOTIDE SEQUENCE</scope>
    <source>
        <tissue evidence="13">Salivary glands</tissue>
    </source>
</reference>
<evidence type="ECO:0000256" key="6">
    <source>
        <dbReference type="ARBA" id="ARBA00022976"/>
    </source>
</evidence>
<keyword evidence="6" id="KW-0914">Notch signaling pathway</keyword>
<evidence type="ECO:0000256" key="1">
    <source>
        <dbReference type="ARBA" id="ARBA00004479"/>
    </source>
</evidence>
<dbReference type="AlphaFoldDB" id="U5EXI1"/>
<evidence type="ECO:0000256" key="7">
    <source>
        <dbReference type="ARBA" id="ARBA00022989"/>
    </source>
</evidence>
<feature type="signal peptide" evidence="11">
    <location>
        <begin position="1"/>
        <end position="22"/>
    </location>
</feature>
<protein>
    <recommendedName>
        <fullName evidence="3">Nicastrin</fullName>
    </recommendedName>
</protein>
<evidence type="ECO:0000256" key="10">
    <source>
        <dbReference type="SAM" id="Phobius"/>
    </source>
</evidence>
<dbReference type="Pfam" id="PF18266">
    <property type="entry name" value="Ncstrn_small"/>
    <property type="match status" value="1"/>
</dbReference>
<evidence type="ECO:0000259" key="12">
    <source>
        <dbReference type="Pfam" id="PF18266"/>
    </source>
</evidence>
<sequence>MYLNRILMYFLVCGFLSNSAYSQRTKDKMYSSIKGASCFRRLNGTHSTGCSSTFSGSIGVLHHVRSNSDIEFLINHPPSPPYAPIIPPSLFTRENILKLKQAAEDHKLISAIILIHNTTNLNVFSHESQCPNQYSGANGPDESNNCAVKWNPFGTGLLLEDFPFPIYYIGDDGEIEKLIDCFEKFNNFDIENQKYRSLCSIQVKAFMSAAVSSEVCIRRTQLLNNLNPVRYCDPLQGKNVYATLFPRENVAADQRQVQPNERFILLSTRLDTTSLFDGIGPGAMDSLISLTTLVSIGNFLAKVLSERSDSNDRNVLFLAFNGESYDYIGSQRFVYDLQRQAFPSSGAQTNPITLENIDLMIDLGTLDDLNNIEIYHTTNYPEVEQLMDKIRSYSRRFGLNITAKNILQRNNLPPVSAQSFLRENITFKSLIVQSEPKNTFYHSIYDDAVNIDFNYRNISATRDYTKLENLNNVNNDYPNDSIQMRIRNISTILGISIYEFVANKSYIQGSAASSILIDEFLYCFLITADCPLFHASVKHNITIPNAPPPQRYISVHSSYTHEATGWTYRLFGLLFSQKFDEISRENCSHLPYYWFAGYNGLGECRLTTQNFTSAFSPAFLLDDYDWSSGKYSTWTESTWRELSARIFLRPSTAHESLTLSIGVVVMTISFVLIFLINSRSDVLFNQEPSAMPIATPTQC</sequence>
<dbReference type="GO" id="GO:0007219">
    <property type="term" value="P:Notch signaling pathway"/>
    <property type="evidence" value="ECO:0007669"/>
    <property type="project" value="UniProtKB-KW"/>
</dbReference>
<keyword evidence="8 10" id="KW-0472">Membrane</keyword>
<comment type="similarity">
    <text evidence="2">Belongs to the nicastrin family.</text>
</comment>
<evidence type="ECO:0000256" key="4">
    <source>
        <dbReference type="ARBA" id="ARBA00022692"/>
    </source>
</evidence>
<accession>U5EXI1</accession>
<feature type="transmembrane region" description="Helical" evidence="10">
    <location>
        <begin position="657"/>
        <end position="676"/>
    </location>
</feature>
<comment type="subcellular location">
    <subcellularLocation>
        <location evidence="1">Membrane</location>
        <topology evidence="1">Single-pass type I membrane protein</topology>
    </subcellularLocation>
</comment>
<keyword evidence="5 11" id="KW-0732">Signal</keyword>
<evidence type="ECO:0000256" key="5">
    <source>
        <dbReference type="ARBA" id="ARBA00022729"/>
    </source>
</evidence>
<evidence type="ECO:0000256" key="3">
    <source>
        <dbReference type="ARBA" id="ARBA00015303"/>
    </source>
</evidence>
<dbReference type="GO" id="GO:0005886">
    <property type="term" value="C:plasma membrane"/>
    <property type="evidence" value="ECO:0007669"/>
    <property type="project" value="TreeGrafter"/>
</dbReference>
<evidence type="ECO:0000256" key="2">
    <source>
        <dbReference type="ARBA" id="ARBA00007717"/>
    </source>
</evidence>
<feature type="domain" description="Nicastrin small lobe" evidence="12">
    <location>
        <begin position="37"/>
        <end position="209"/>
    </location>
</feature>
<dbReference type="EMBL" id="GANO01000942">
    <property type="protein sequence ID" value="JAB58929.1"/>
    <property type="molecule type" value="mRNA"/>
</dbReference>
<keyword evidence="4 10" id="KW-0812">Transmembrane</keyword>
<dbReference type="Gene3D" id="3.40.630.10">
    <property type="entry name" value="Zn peptidases"/>
    <property type="match status" value="1"/>
</dbReference>
<proteinExistence type="evidence at transcript level"/>
<dbReference type="GO" id="GO:0007220">
    <property type="term" value="P:Notch receptor processing"/>
    <property type="evidence" value="ECO:0007669"/>
    <property type="project" value="TreeGrafter"/>
</dbReference>
<feature type="chain" id="PRO_5004659875" description="Nicastrin" evidence="11">
    <location>
        <begin position="23"/>
        <end position="699"/>
    </location>
</feature>
<dbReference type="PANTHER" id="PTHR21092">
    <property type="entry name" value="NICASTRIN"/>
    <property type="match status" value="1"/>
</dbReference>
<dbReference type="InterPro" id="IPR041084">
    <property type="entry name" value="Ncstrn_small"/>
</dbReference>
<keyword evidence="9" id="KW-0325">Glycoprotein</keyword>
<dbReference type="Pfam" id="PF05450">
    <property type="entry name" value="Nicastrin"/>
    <property type="match status" value="1"/>
</dbReference>
<dbReference type="InterPro" id="IPR008710">
    <property type="entry name" value="Nicastrin"/>
</dbReference>
<keyword evidence="7 10" id="KW-1133">Transmembrane helix</keyword>
<dbReference type="GO" id="GO:0016485">
    <property type="term" value="P:protein processing"/>
    <property type="evidence" value="ECO:0007669"/>
    <property type="project" value="InterPro"/>
</dbReference>
<dbReference type="SUPFAM" id="SSF53187">
    <property type="entry name" value="Zn-dependent exopeptidases"/>
    <property type="match status" value="1"/>
</dbReference>